<dbReference type="GO" id="GO:0006261">
    <property type="term" value="P:DNA-templated DNA replication"/>
    <property type="evidence" value="ECO:0007669"/>
    <property type="project" value="TreeGrafter"/>
</dbReference>
<proteinExistence type="predicted"/>
<name>A0A381UIE2_9ZZZZ</name>
<protein>
    <recommendedName>
        <fullName evidence="2">DNA-directed DNA polymerase</fullName>
    </recommendedName>
</protein>
<dbReference type="PANTHER" id="PTHR11669:SF8">
    <property type="entry name" value="DNA POLYMERASE III SUBUNIT DELTA"/>
    <property type="match status" value="1"/>
</dbReference>
<dbReference type="PANTHER" id="PTHR11669">
    <property type="entry name" value="REPLICATION FACTOR C / DNA POLYMERASE III GAMMA-TAU SUBUNIT"/>
    <property type="match status" value="1"/>
</dbReference>
<dbReference type="Pfam" id="PF13177">
    <property type="entry name" value="DNA_pol3_delta2"/>
    <property type="match status" value="1"/>
</dbReference>
<reference evidence="1" key="1">
    <citation type="submission" date="2018-05" db="EMBL/GenBank/DDBJ databases">
        <authorList>
            <person name="Lanie J.A."/>
            <person name="Ng W.-L."/>
            <person name="Kazmierczak K.M."/>
            <person name="Andrzejewski T.M."/>
            <person name="Davidsen T.M."/>
            <person name="Wayne K.J."/>
            <person name="Tettelin H."/>
            <person name="Glass J.I."/>
            <person name="Rusch D."/>
            <person name="Podicherti R."/>
            <person name="Tsui H.-C.T."/>
            <person name="Winkler M.E."/>
        </authorList>
    </citation>
    <scope>NUCLEOTIDE SEQUENCE</scope>
</reference>
<dbReference type="Gene3D" id="3.40.50.300">
    <property type="entry name" value="P-loop containing nucleotide triphosphate hydrolases"/>
    <property type="match status" value="1"/>
</dbReference>
<dbReference type="EMBL" id="UINC01006426">
    <property type="protein sequence ID" value="SVA27461.1"/>
    <property type="molecule type" value="Genomic_DNA"/>
</dbReference>
<sequence length="375" mass="44122">MRFQEIPGFEEEKKRLINSYKSNIISHAQLFFGLEGSPNLSLALAFTTYLNCENKLEEDSCGKCSSCSKMKKLTHPDVNFIFPVAPSLKITKQVISDKYIDRWREICIENPYMNINDWFEFYGFENKQPNISKDEARSIIKKLSLKPFESKFKIIILWLPEYLHIFTANALLKLLEEPSFNTHFFLVTNDYQKLIKTILSRAQLFKIRQFSDKEIKLYLSKHDEFSESEVNQAIYLSEGNLNQANKLLQVSDTDELNHLMLWMRNCYSENYVELQKDIDWFNLSTKIKKRAFLTYTMKLMREALISKIDSNLLKIIDSERAFISKFQKTLDSDSLERIIMEIDNAIRDLDRNANPKILFLDLSLEISNLFQKVNN</sequence>
<evidence type="ECO:0000313" key="1">
    <source>
        <dbReference type="EMBL" id="SVA27461.1"/>
    </source>
</evidence>
<dbReference type="SUPFAM" id="SSF52540">
    <property type="entry name" value="P-loop containing nucleoside triphosphate hydrolases"/>
    <property type="match status" value="1"/>
</dbReference>
<organism evidence="1">
    <name type="scientific">marine metagenome</name>
    <dbReference type="NCBI Taxonomy" id="408172"/>
    <lineage>
        <taxon>unclassified sequences</taxon>
        <taxon>metagenomes</taxon>
        <taxon>ecological metagenomes</taxon>
    </lineage>
</organism>
<accession>A0A381UIE2</accession>
<dbReference type="InterPro" id="IPR027417">
    <property type="entry name" value="P-loop_NTPase"/>
</dbReference>
<evidence type="ECO:0008006" key="2">
    <source>
        <dbReference type="Google" id="ProtNLM"/>
    </source>
</evidence>
<gene>
    <name evidence="1" type="ORF">METZ01_LOCUS80315</name>
</gene>
<dbReference type="InterPro" id="IPR050238">
    <property type="entry name" value="DNA_Rep/Repair_Clamp_Loader"/>
</dbReference>
<dbReference type="AlphaFoldDB" id="A0A381UIE2"/>